<organism evidence="2 3">
    <name type="scientific">Champsocephalus gunnari</name>
    <name type="common">Mackerel icefish</name>
    <dbReference type="NCBI Taxonomy" id="52237"/>
    <lineage>
        <taxon>Eukaryota</taxon>
        <taxon>Metazoa</taxon>
        <taxon>Chordata</taxon>
        <taxon>Craniata</taxon>
        <taxon>Vertebrata</taxon>
        <taxon>Euteleostomi</taxon>
        <taxon>Actinopterygii</taxon>
        <taxon>Neopterygii</taxon>
        <taxon>Teleostei</taxon>
        <taxon>Neoteleostei</taxon>
        <taxon>Acanthomorphata</taxon>
        <taxon>Eupercaria</taxon>
        <taxon>Perciformes</taxon>
        <taxon>Notothenioidei</taxon>
        <taxon>Channichthyidae</taxon>
        <taxon>Champsocephalus</taxon>
    </lineage>
</organism>
<protein>
    <submittedName>
        <fullName evidence="2">Uncharacterized protein</fullName>
    </submittedName>
</protein>
<dbReference type="EMBL" id="JAURVH010001527">
    <property type="protein sequence ID" value="KAK5914466.1"/>
    <property type="molecule type" value="Genomic_DNA"/>
</dbReference>
<evidence type="ECO:0000313" key="3">
    <source>
        <dbReference type="Proteomes" id="UP001331515"/>
    </source>
</evidence>
<dbReference type="Proteomes" id="UP001331515">
    <property type="component" value="Unassembled WGS sequence"/>
</dbReference>
<gene>
    <name evidence="2" type="ORF">CgunFtcFv8_008906</name>
</gene>
<evidence type="ECO:0000313" key="2">
    <source>
        <dbReference type="EMBL" id="KAK5914466.1"/>
    </source>
</evidence>
<accession>A0AAN8HG56</accession>
<feature type="compositionally biased region" description="Low complexity" evidence="1">
    <location>
        <begin position="12"/>
        <end position="21"/>
    </location>
</feature>
<feature type="region of interest" description="Disordered" evidence="1">
    <location>
        <begin position="1"/>
        <end position="33"/>
    </location>
</feature>
<keyword evidence="3" id="KW-1185">Reference proteome</keyword>
<comment type="caution">
    <text evidence="2">The sequence shown here is derived from an EMBL/GenBank/DDBJ whole genome shotgun (WGS) entry which is preliminary data.</text>
</comment>
<dbReference type="AlphaFoldDB" id="A0AAN8HG56"/>
<evidence type="ECO:0000256" key="1">
    <source>
        <dbReference type="SAM" id="MobiDB-lite"/>
    </source>
</evidence>
<name>A0AAN8HG56_CHAGU</name>
<proteinExistence type="predicted"/>
<reference evidence="2 3" key="1">
    <citation type="journal article" date="2023" name="Mol. Biol. Evol.">
        <title>Genomics of Secondarily Temperate Adaptation in the Only Non-Antarctic Icefish.</title>
        <authorList>
            <person name="Rivera-Colon A.G."/>
            <person name="Rayamajhi N."/>
            <person name="Minhas B.F."/>
            <person name="Madrigal G."/>
            <person name="Bilyk K.T."/>
            <person name="Yoon V."/>
            <person name="Hune M."/>
            <person name="Gregory S."/>
            <person name="Cheng C.H.C."/>
            <person name="Catchen J.M."/>
        </authorList>
    </citation>
    <scope>NUCLEOTIDE SEQUENCE [LARGE SCALE GENOMIC DNA]</scope>
    <source>
        <tissue evidence="2">White muscle</tissue>
    </source>
</reference>
<sequence length="94" mass="9827">MEVSEEQADGVSSPESSSAAGPAPPTSCRRSNSCHLSVNDEETLHIVTVTAQFISRASQGALAMTPTPPHTHLYCDVSSGSPLADARSSCWEPV</sequence>